<dbReference type="InterPro" id="IPR040339">
    <property type="entry name" value="At1g16860-like"/>
</dbReference>
<sequence>MIFFERETWNFFFLKRYPDAEIRGVIDGIYVEATGVVAYGNIPLEPSYQRMPRCVCMSSKLYEYRGRCVKSANPKCQKRVADFYILDFQSGLKAMVKARPHNTIA</sequence>
<accession>A0AA38YJ56</accession>
<keyword evidence="2" id="KW-1185">Reference proteome</keyword>
<organism evidence="1 2">
    <name type="scientific">Vitis rotundifolia</name>
    <name type="common">Muscadine grape</name>
    <dbReference type="NCBI Taxonomy" id="103349"/>
    <lineage>
        <taxon>Eukaryota</taxon>
        <taxon>Viridiplantae</taxon>
        <taxon>Streptophyta</taxon>
        <taxon>Embryophyta</taxon>
        <taxon>Tracheophyta</taxon>
        <taxon>Spermatophyta</taxon>
        <taxon>Magnoliopsida</taxon>
        <taxon>eudicotyledons</taxon>
        <taxon>Gunneridae</taxon>
        <taxon>Pentapetalae</taxon>
        <taxon>rosids</taxon>
        <taxon>Vitales</taxon>
        <taxon>Vitaceae</taxon>
        <taxon>Viteae</taxon>
        <taxon>Vitis</taxon>
    </lineage>
</organism>
<dbReference type="Proteomes" id="UP001168098">
    <property type="component" value="Unassembled WGS sequence"/>
</dbReference>
<evidence type="ECO:0000313" key="2">
    <source>
        <dbReference type="Proteomes" id="UP001168098"/>
    </source>
</evidence>
<dbReference type="AlphaFoldDB" id="A0AA38YJ56"/>
<gene>
    <name evidence="1" type="ORF">PVL29_025197</name>
</gene>
<dbReference type="PANTHER" id="PTHR33709">
    <property type="entry name" value="OSJNBA0035M09.9 PROTEIN"/>
    <property type="match status" value="1"/>
</dbReference>
<name>A0AA38YJ56_VITRO</name>
<protein>
    <submittedName>
        <fullName evidence="1">Uncharacterized protein</fullName>
    </submittedName>
</protein>
<comment type="caution">
    <text evidence="1">The sequence shown here is derived from an EMBL/GenBank/DDBJ whole genome shotgun (WGS) entry which is preliminary data.</text>
</comment>
<dbReference type="EMBL" id="JARBHA010000019">
    <property type="protein sequence ID" value="KAJ9671384.1"/>
    <property type="molecule type" value="Genomic_DNA"/>
</dbReference>
<evidence type="ECO:0000313" key="1">
    <source>
        <dbReference type="EMBL" id="KAJ9671384.1"/>
    </source>
</evidence>
<proteinExistence type="predicted"/>
<reference evidence="1 2" key="1">
    <citation type="journal article" date="2023" name="BMC Biotechnol.">
        <title>Vitis rotundifolia cv Carlos genome sequencing.</title>
        <authorList>
            <person name="Huff M."/>
            <person name="Hulse-Kemp A."/>
            <person name="Scheffler B."/>
            <person name="Youngblood R."/>
            <person name="Simpson S."/>
            <person name="Babiker E."/>
            <person name="Staton M."/>
        </authorList>
    </citation>
    <scope>NUCLEOTIDE SEQUENCE [LARGE SCALE GENOMIC DNA]</scope>
    <source>
        <tissue evidence="1">Leaf</tissue>
    </source>
</reference>
<dbReference type="PANTHER" id="PTHR33709:SF17">
    <property type="entry name" value="UBIQUITIN-SPECIFIC PROTEASE FAMILY C19-RELATED PROTEIN"/>
    <property type="match status" value="1"/>
</dbReference>